<dbReference type="EMBL" id="CACVBM020000599">
    <property type="protein sequence ID" value="CAA7021265.1"/>
    <property type="molecule type" value="Genomic_DNA"/>
</dbReference>
<gene>
    <name evidence="1" type="ORF">MERR_LOCUS8500</name>
</gene>
<evidence type="ECO:0000313" key="1">
    <source>
        <dbReference type="EMBL" id="CAA7021265.1"/>
    </source>
</evidence>
<dbReference type="AlphaFoldDB" id="A0A6D2HW69"/>
<organism evidence="1 2">
    <name type="scientific">Microthlaspi erraticum</name>
    <dbReference type="NCBI Taxonomy" id="1685480"/>
    <lineage>
        <taxon>Eukaryota</taxon>
        <taxon>Viridiplantae</taxon>
        <taxon>Streptophyta</taxon>
        <taxon>Embryophyta</taxon>
        <taxon>Tracheophyta</taxon>
        <taxon>Spermatophyta</taxon>
        <taxon>Magnoliopsida</taxon>
        <taxon>eudicotyledons</taxon>
        <taxon>Gunneridae</taxon>
        <taxon>Pentapetalae</taxon>
        <taxon>rosids</taxon>
        <taxon>malvids</taxon>
        <taxon>Brassicales</taxon>
        <taxon>Brassicaceae</taxon>
        <taxon>Coluteocarpeae</taxon>
        <taxon>Microthlaspi</taxon>
    </lineage>
</organism>
<proteinExistence type="predicted"/>
<comment type="caution">
    <text evidence="1">The sequence shown here is derived from an EMBL/GenBank/DDBJ whole genome shotgun (WGS) entry which is preliminary data.</text>
</comment>
<accession>A0A6D2HW69</accession>
<evidence type="ECO:0000313" key="2">
    <source>
        <dbReference type="Proteomes" id="UP000467841"/>
    </source>
</evidence>
<keyword evidence="2" id="KW-1185">Reference proteome</keyword>
<reference evidence="1" key="1">
    <citation type="submission" date="2020-01" db="EMBL/GenBank/DDBJ databases">
        <authorList>
            <person name="Mishra B."/>
        </authorList>
    </citation>
    <scope>NUCLEOTIDE SEQUENCE [LARGE SCALE GENOMIC DNA]</scope>
</reference>
<dbReference type="Proteomes" id="UP000467841">
    <property type="component" value="Unassembled WGS sequence"/>
</dbReference>
<sequence>MSSSEYPIAFLYFLSSQRSKASSTLFSSAFTITGYVELGPRNAYLSPAGSVFSSSLGATPRAVDGTLLRWSRSIWHLLRSILLVLQAHEIILSFSFSQSYLQRVVKKHLLTHFVHQV</sequence>
<name>A0A6D2HW69_9BRAS</name>
<protein>
    <submittedName>
        <fullName evidence="1">Uncharacterized protein</fullName>
    </submittedName>
</protein>